<evidence type="ECO:0000256" key="1">
    <source>
        <dbReference type="ARBA" id="ARBA00001946"/>
    </source>
</evidence>
<dbReference type="PROSITE" id="PS51462">
    <property type="entry name" value="NUDIX"/>
    <property type="match status" value="1"/>
</dbReference>
<comment type="caution">
    <text evidence="6">The sequence shown here is derived from an EMBL/GenBank/DDBJ whole genome shotgun (WGS) entry which is preliminary data.</text>
</comment>
<evidence type="ECO:0000259" key="5">
    <source>
        <dbReference type="PROSITE" id="PS51462"/>
    </source>
</evidence>
<keyword evidence="3 4" id="KW-0378">Hydrolase</keyword>
<dbReference type="AlphaFoldDB" id="A0A8J7KW72"/>
<organism evidence="6 7">
    <name type="scientific">Longispora fulva</name>
    <dbReference type="NCBI Taxonomy" id="619741"/>
    <lineage>
        <taxon>Bacteria</taxon>
        <taxon>Bacillati</taxon>
        <taxon>Actinomycetota</taxon>
        <taxon>Actinomycetes</taxon>
        <taxon>Micromonosporales</taxon>
        <taxon>Micromonosporaceae</taxon>
        <taxon>Longispora</taxon>
    </lineage>
</organism>
<dbReference type="PANTHER" id="PTHR43046:SF14">
    <property type="entry name" value="MUTT_NUDIX FAMILY PROTEIN"/>
    <property type="match status" value="1"/>
</dbReference>
<name>A0A8J7KW72_9ACTN</name>
<evidence type="ECO:0000256" key="4">
    <source>
        <dbReference type="RuleBase" id="RU003476"/>
    </source>
</evidence>
<dbReference type="InterPro" id="IPR020084">
    <property type="entry name" value="NUDIX_hydrolase_CS"/>
</dbReference>
<dbReference type="RefSeq" id="WP_197003199.1">
    <property type="nucleotide sequence ID" value="NZ_BONS01000038.1"/>
</dbReference>
<comment type="similarity">
    <text evidence="2 4">Belongs to the Nudix hydrolase family.</text>
</comment>
<evidence type="ECO:0000256" key="3">
    <source>
        <dbReference type="ARBA" id="ARBA00022801"/>
    </source>
</evidence>
<dbReference type="Pfam" id="PF00293">
    <property type="entry name" value="NUDIX"/>
    <property type="match status" value="1"/>
</dbReference>
<dbReference type="InterPro" id="IPR000086">
    <property type="entry name" value="NUDIX_hydrolase_dom"/>
</dbReference>
<evidence type="ECO:0000313" key="6">
    <source>
        <dbReference type="EMBL" id="MBG6136187.1"/>
    </source>
</evidence>
<accession>A0A8J7KW72</accession>
<keyword evidence="7" id="KW-1185">Reference proteome</keyword>
<sequence>MEIIHEVAIVVLTDRVGRVLMQHRSHDAHVEPGRWTPPGGHLEPGEDAVTAAYRELLEETGLTAVLAPDQVWEQVDADGAGVRFHVFTGRTDACQEDIVLGEGLAMRFLTPDEIATKELVSNAHMFLSLLRPHHHVT</sequence>
<dbReference type="Proteomes" id="UP000622552">
    <property type="component" value="Unassembled WGS sequence"/>
</dbReference>
<dbReference type="EMBL" id="JADOUF010000001">
    <property type="protein sequence ID" value="MBG6136187.1"/>
    <property type="molecule type" value="Genomic_DNA"/>
</dbReference>
<proteinExistence type="inferred from homology"/>
<evidence type="ECO:0000313" key="7">
    <source>
        <dbReference type="Proteomes" id="UP000622552"/>
    </source>
</evidence>
<dbReference type="SUPFAM" id="SSF55811">
    <property type="entry name" value="Nudix"/>
    <property type="match status" value="1"/>
</dbReference>
<dbReference type="Gene3D" id="3.90.79.10">
    <property type="entry name" value="Nucleoside Triphosphate Pyrophosphohydrolase"/>
    <property type="match status" value="1"/>
</dbReference>
<protein>
    <submittedName>
        <fullName evidence="6">8-oxo-dGTP pyrophosphatase MutT (NUDIX family)</fullName>
    </submittedName>
</protein>
<feature type="domain" description="Nudix hydrolase" evidence="5">
    <location>
        <begin position="2"/>
        <end position="132"/>
    </location>
</feature>
<dbReference type="InterPro" id="IPR020476">
    <property type="entry name" value="Nudix_hydrolase"/>
</dbReference>
<dbReference type="InterPro" id="IPR015797">
    <property type="entry name" value="NUDIX_hydrolase-like_dom_sf"/>
</dbReference>
<reference evidence="6" key="1">
    <citation type="submission" date="2020-11" db="EMBL/GenBank/DDBJ databases">
        <title>Sequencing the genomes of 1000 actinobacteria strains.</title>
        <authorList>
            <person name="Klenk H.-P."/>
        </authorList>
    </citation>
    <scope>NUCLEOTIDE SEQUENCE</scope>
    <source>
        <strain evidence="6">DSM 45356</strain>
    </source>
</reference>
<dbReference type="PANTHER" id="PTHR43046">
    <property type="entry name" value="GDP-MANNOSE MANNOSYL HYDROLASE"/>
    <property type="match status" value="1"/>
</dbReference>
<gene>
    <name evidence="6" type="ORF">IW245_002381</name>
</gene>
<dbReference type="PRINTS" id="PR00502">
    <property type="entry name" value="NUDIXFAMILY"/>
</dbReference>
<evidence type="ECO:0000256" key="2">
    <source>
        <dbReference type="ARBA" id="ARBA00005582"/>
    </source>
</evidence>
<dbReference type="GO" id="GO:0016787">
    <property type="term" value="F:hydrolase activity"/>
    <property type="evidence" value="ECO:0007669"/>
    <property type="project" value="UniProtKB-KW"/>
</dbReference>
<comment type="cofactor">
    <cofactor evidence="1">
        <name>Mg(2+)</name>
        <dbReference type="ChEBI" id="CHEBI:18420"/>
    </cofactor>
</comment>
<dbReference type="PROSITE" id="PS00893">
    <property type="entry name" value="NUDIX_BOX"/>
    <property type="match status" value="1"/>
</dbReference>